<reference evidence="2" key="1">
    <citation type="thesis" date="2020" institute="ProQuest LLC" country="789 East Eisenhower Parkway, Ann Arbor, MI, USA">
        <title>Comparative Genomics and Chromosome Evolution.</title>
        <authorList>
            <person name="Mudd A.B."/>
        </authorList>
    </citation>
    <scope>NUCLEOTIDE SEQUENCE</scope>
    <source>
        <strain evidence="2">237g6f4</strain>
        <tissue evidence="2">Blood</tissue>
    </source>
</reference>
<protein>
    <submittedName>
        <fullName evidence="2">Uncharacterized protein</fullName>
    </submittedName>
</protein>
<comment type="caution">
    <text evidence="2">The sequence shown here is derived from an EMBL/GenBank/DDBJ whole genome shotgun (WGS) entry which is preliminary data.</text>
</comment>
<keyword evidence="3" id="KW-1185">Reference proteome</keyword>
<evidence type="ECO:0000313" key="3">
    <source>
        <dbReference type="Proteomes" id="UP000824782"/>
    </source>
</evidence>
<proteinExistence type="predicted"/>
<dbReference type="EMBL" id="WNYA01047940">
    <property type="protein sequence ID" value="KAG8536225.1"/>
    <property type="molecule type" value="Genomic_DNA"/>
</dbReference>
<gene>
    <name evidence="2" type="ORF">GDO81_026854</name>
</gene>
<dbReference type="AlphaFoldDB" id="A0AAV6YMM9"/>
<dbReference type="Proteomes" id="UP000824782">
    <property type="component" value="Unassembled WGS sequence"/>
</dbReference>
<accession>A0AAV6YMM9</accession>
<sequence length="137" mass="14080">MAHLRPCTPGAPRRTRVGFGGRLNFQGLGAGGAIPLSAHVGFVCRPPLARLLVTGAVNVRSCLRLKSSKATAGDNTPGEFRNPPPSATISASAGLGGEPPRGRPLPLLFRGVPRASPSAAERTFFSVRSSSGVGGQR</sequence>
<evidence type="ECO:0000256" key="1">
    <source>
        <dbReference type="SAM" id="MobiDB-lite"/>
    </source>
</evidence>
<name>A0AAV6YMM9_ENGPU</name>
<feature type="compositionally biased region" description="Low complexity" evidence="1">
    <location>
        <begin position="104"/>
        <end position="114"/>
    </location>
</feature>
<organism evidence="2 3">
    <name type="scientific">Engystomops pustulosus</name>
    <name type="common">Tungara frog</name>
    <name type="synonym">Physalaemus pustulosus</name>
    <dbReference type="NCBI Taxonomy" id="76066"/>
    <lineage>
        <taxon>Eukaryota</taxon>
        <taxon>Metazoa</taxon>
        <taxon>Chordata</taxon>
        <taxon>Craniata</taxon>
        <taxon>Vertebrata</taxon>
        <taxon>Euteleostomi</taxon>
        <taxon>Amphibia</taxon>
        <taxon>Batrachia</taxon>
        <taxon>Anura</taxon>
        <taxon>Neobatrachia</taxon>
        <taxon>Hyloidea</taxon>
        <taxon>Leptodactylidae</taxon>
        <taxon>Leiuperinae</taxon>
        <taxon>Engystomops</taxon>
    </lineage>
</organism>
<evidence type="ECO:0000313" key="2">
    <source>
        <dbReference type="EMBL" id="KAG8536225.1"/>
    </source>
</evidence>
<feature type="region of interest" description="Disordered" evidence="1">
    <location>
        <begin position="67"/>
        <end position="120"/>
    </location>
</feature>